<gene>
    <name evidence="6" type="ORF">Micbo1qcDRAFT_157535</name>
</gene>
<evidence type="ECO:0000313" key="7">
    <source>
        <dbReference type="Proteomes" id="UP000070501"/>
    </source>
</evidence>
<keyword evidence="2" id="KW-0496">Mitochondrion</keyword>
<keyword evidence="7" id="KW-1185">Reference proteome</keyword>
<dbReference type="OrthoDB" id="273010at2759"/>
<evidence type="ECO:0000256" key="3">
    <source>
        <dbReference type="ARBA" id="ARBA00023186"/>
    </source>
</evidence>
<dbReference type="GO" id="GO:0005759">
    <property type="term" value="C:mitochondrial matrix"/>
    <property type="evidence" value="ECO:0007669"/>
    <property type="project" value="UniProtKB-SubCell"/>
</dbReference>
<dbReference type="PANTHER" id="PTHR13675">
    <property type="entry name" value="LYR MOTIF-CONTAINING PROTEIN 2"/>
    <property type="match status" value="1"/>
</dbReference>
<evidence type="ECO:0000256" key="2">
    <source>
        <dbReference type="ARBA" id="ARBA00023128"/>
    </source>
</evidence>
<dbReference type="Pfam" id="PF05347">
    <property type="entry name" value="Complex1_LYR"/>
    <property type="match status" value="1"/>
</dbReference>
<dbReference type="CDD" id="cd20268">
    <property type="entry name" value="Complex1_LYR_SDHAF1_LYRM8"/>
    <property type="match status" value="1"/>
</dbReference>
<evidence type="ECO:0000256" key="1">
    <source>
        <dbReference type="ARBA" id="ARBA00004305"/>
    </source>
</evidence>
<feature type="domain" description="Complex 1 LYR protein" evidence="5">
    <location>
        <begin position="8"/>
        <end position="66"/>
    </location>
</feature>
<dbReference type="InParanoid" id="A0A136JEH6"/>
<dbReference type="EMBL" id="KQ964246">
    <property type="protein sequence ID" value="KXJ95550.1"/>
    <property type="molecule type" value="Genomic_DNA"/>
</dbReference>
<dbReference type="InterPro" id="IPR045295">
    <property type="entry name" value="Complex1_LYR_SDHAF1_LYRM8"/>
</dbReference>
<dbReference type="FunCoup" id="A0A136JEH6">
    <property type="interactions" value="77"/>
</dbReference>
<proteinExistence type="inferred from homology"/>
<dbReference type="AlphaFoldDB" id="A0A136JEH6"/>
<dbReference type="STRING" id="196109.A0A136JEH6"/>
<dbReference type="GO" id="GO:0034553">
    <property type="term" value="P:mitochondrial respiratory chain complex II assembly"/>
    <property type="evidence" value="ECO:0007669"/>
    <property type="project" value="InterPro"/>
</dbReference>
<organism evidence="6 7">
    <name type="scientific">Microdochium bolleyi</name>
    <dbReference type="NCBI Taxonomy" id="196109"/>
    <lineage>
        <taxon>Eukaryota</taxon>
        <taxon>Fungi</taxon>
        <taxon>Dikarya</taxon>
        <taxon>Ascomycota</taxon>
        <taxon>Pezizomycotina</taxon>
        <taxon>Sordariomycetes</taxon>
        <taxon>Xylariomycetidae</taxon>
        <taxon>Xylariales</taxon>
        <taxon>Microdochiaceae</taxon>
        <taxon>Microdochium</taxon>
    </lineage>
</organism>
<comment type="similarity">
    <text evidence="4">Belongs to the complex I LYR family. SDHAF1 subfamily.</text>
</comment>
<sequence>MALSGLQKEVLALYRHCLRASRQKPAATQPHFKAYARAEFDKSISISKKDFAAVEFLVRKGRRQLELYSQPNIRDIR</sequence>
<evidence type="ECO:0000313" key="6">
    <source>
        <dbReference type="EMBL" id="KXJ95550.1"/>
    </source>
</evidence>
<dbReference type="InterPro" id="IPR008011">
    <property type="entry name" value="Complex1_LYR_dom"/>
</dbReference>
<accession>A0A136JEH6</accession>
<keyword evidence="3" id="KW-0143">Chaperone</keyword>
<evidence type="ECO:0000256" key="4">
    <source>
        <dbReference type="ARBA" id="ARBA00025715"/>
    </source>
</evidence>
<evidence type="ECO:0000259" key="5">
    <source>
        <dbReference type="Pfam" id="PF05347"/>
    </source>
</evidence>
<dbReference type="Proteomes" id="UP000070501">
    <property type="component" value="Unassembled WGS sequence"/>
</dbReference>
<dbReference type="PANTHER" id="PTHR13675:SF1">
    <property type="entry name" value="SUCCINATE DEHYDROGENASE ASSEMBLY FACTOR 1, MITOCHONDRIAL"/>
    <property type="match status" value="1"/>
</dbReference>
<name>A0A136JEH6_9PEZI</name>
<reference evidence="7" key="1">
    <citation type="submission" date="2016-02" db="EMBL/GenBank/DDBJ databases">
        <title>Draft genome sequence of Microdochium bolleyi, a fungal endophyte of beachgrass.</title>
        <authorList>
            <consortium name="DOE Joint Genome Institute"/>
            <person name="David A.S."/>
            <person name="May G."/>
            <person name="Haridas S."/>
            <person name="Lim J."/>
            <person name="Wang M."/>
            <person name="Labutti K."/>
            <person name="Lipzen A."/>
            <person name="Barry K."/>
            <person name="Grigoriev I.V."/>
        </authorList>
    </citation>
    <scope>NUCLEOTIDE SEQUENCE [LARGE SCALE GENOMIC DNA]</scope>
    <source>
        <strain evidence="7">J235TASD1</strain>
    </source>
</reference>
<comment type="subcellular location">
    <subcellularLocation>
        <location evidence="1">Mitochondrion matrix</location>
    </subcellularLocation>
</comment>
<protein>
    <submittedName>
        <fullName evidence="6">Complex 1 protein-domain-containing protein</fullName>
    </submittedName>
</protein>